<sequence>MISSVSISSSHYLLHDSYLESPDEDDRSTILSDGRTSLYSTPPILDSFLSEEVNKLFGDSPLIPEASQTFFHLCDDRVWKEGLRGSYHGELDYKLRRNGYGLMQYHNGDAYLGHWNKDEPQGNGILFDSRTGIVSIGYWESVVINYIRDTVT</sequence>
<name>A0A0K2VBU0_LEPSM</name>
<reference evidence="1" key="1">
    <citation type="submission" date="2014-05" db="EMBL/GenBank/DDBJ databases">
        <authorList>
            <person name="Chronopoulou M."/>
        </authorList>
    </citation>
    <scope>NUCLEOTIDE SEQUENCE</scope>
    <source>
        <tissue evidence="1">Whole organism</tissue>
    </source>
</reference>
<protein>
    <submittedName>
        <fullName evidence="1">Uncharacterized protein</fullName>
    </submittedName>
</protein>
<accession>A0A0K2VBU0</accession>
<evidence type="ECO:0000313" key="1">
    <source>
        <dbReference type="EMBL" id="CDW47376.1"/>
    </source>
</evidence>
<dbReference type="SUPFAM" id="SSF82185">
    <property type="entry name" value="Histone H3 K4-specific methyltransferase SET7/9 N-terminal domain"/>
    <property type="match status" value="1"/>
</dbReference>
<dbReference type="EMBL" id="HACA01030015">
    <property type="protein sequence ID" value="CDW47376.1"/>
    <property type="molecule type" value="Transcribed_RNA"/>
</dbReference>
<proteinExistence type="predicted"/>
<organism evidence="1">
    <name type="scientific">Lepeophtheirus salmonis</name>
    <name type="common">Salmon louse</name>
    <name type="synonym">Caligus salmonis</name>
    <dbReference type="NCBI Taxonomy" id="72036"/>
    <lineage>
        <taxon>Eukaryota</taxon>
        <taxon>Metazoa</taxon>
        <taxon>Ecdysozoa</taxon>
        <taxon>Arthropoda</taxon>
        <taxon>Crustacea</taxon>
        <taxon>Multicrustacea</taxon>
        <taxon>Hexanauplia</taxon>
        <taxon>Copepoda</taxon>
        <taxon>Siphonostomatoida</taxon>
        <taxon>Caligidae</taxon>
        <taxon>Lepeophtheirus</taxon>
    </lineage>
</organism>
<dbReference type="AlphaFoldDB" id="A0A0K2VBU0"/>